<evidence type="ECO:0000313" key="2">
    <source>
        <dbReference type="Proteomes" id="UP001201449"/>
    </source>
</evidence>
<reference evidence="1 2" key="1">
    <citation type="submission" date="2022-01" db="EMBL/GenBank/DDBJ databases">
        <title>Mariniradius saccharolyticus sp. nov., isolated from sediment of a river.</title>
        <authorList>
            <person name="Liu H."/>
        </authorList>
    </citation>
    <scope>NUCLEOTIDE SEQUENCE [LARGE SCALE GENOMIC DNA]</scope>
    <source>
        <strain evidence="1 2">RY-2</strain>
    </source>
</reference>
<keyword evidence="2" id="KW-1185">Reference proteome</keyword>
<protein>
    <recommendedName>
        <fullName evidence="3">Lipid/polyisoprenoid-binding YceI-like domain-containing protein</fullName>
    </recommendedName>
</protein>
<name>A0ABS9BU64_9BACT</name>
<proteinExistence type="predicted"/>
<comment type="caution">
    <text evidence="1">The sequence shown here is derived from an EMBL/GenBank/DDBJ whole genome shotgun (WGS) entry which is preliminary data.</text>
</comment>
<organism evidence="1 2">
    <name type="scientific">Mariniradius sediminis</name>
    <dbReference type="NCBI Taxonomy" id="2909237"/>
    <lineage>
        <taxon>Bacteria</taxon>
        <taxon>Pseudomonadati</taxon>
        <taxon>Bacteroidota</taxon>
        <taxon>Cytophagia</taxon>
        <taxon>Cytophagales</taxon>
        <taxon>Cyclobacteriaceae</taxon>
        <taxon>Mariniradius</taxon>
    </lineage>
</organism>
<dbReference type="Proteomes" id="UP001201449">
    <property type="component" value="Unassembled WGS sequence"/>
</dbReference>
<dbReference type="EMBL" id="JAKEVZ010000004">
    <property type="protein sequence ID" value="MCF1750890.1"/>
    <property type="molecule type" value="Genomic_DNA"/>
</dbReference>
<sequence length="176" mass="19709">MCLCAVFSFLGQPRDEAVKLVIQEKRVAVNGRTSIGGFTCRYSDRNVRDTLFVDFSTRTPDLVFDIVVDDFGCGNFMLNRDFKKTLKSKEFPKARVRVGNIRTSNSKYFCDLTVNMVGKKLDFPNLELVRNTEGVTAQIGMGFSTLGLEPPSKMGGLVTVDEALKLEIFLGFRVSR</sequence>
<accession>A0ABS9BU64</accession>
<gene>
    <name evidence="1" type="ORF">L0U89_07380</name>
</gene>
<evidence type="ECO:0000313" key="1">
    <source>
        <dbReference type="EMBL" id="MCF1750890.1"/>
    </source>
</evidence>
<evidence type="ECO:0008006" key="3">
    <source>
        <dbReference type="Google" id="ProtNLM"/>
    </source>
</evidence>